<gene>
    <name evidence="2" type="ORF">H9784_07960</name>
</gene>
<proteinExistence type="predicted"/>
<evidence type="ECO:0000259" key="1">
    <source>
        <dbReference type="Pfam" id="PF22818"/>
    </source>
</evidence>
<accession>A0A9D2HPB6</accession>
<reference evidence="2" key="1">
    <citation type="journal article" date="2021" name="PeerJ">
        <title>Extensive microbial diversity within the chicken gut microbiome revealed by metagenomics and culture.</title>
        <authorList>
            <person name="Gilroy R."/>
            <person name="Ravi A."/>
            <person name="Getino M."/>
            <person name="Pursley I."/>
            <person name="Horton D.L."/>
            <person name="Alikhan N.F."/>
            <person name="Baker D."/>
            <person name="Gharbi K."/>
            <person name="Hall N."/>
            <person name="Watson M."/>
            <person name="Adriaenssens E.M."/>
            <person name="Foster-Nyarko E."/>
            <person name="Jarju S."/>
            <person name="Secka A."/>
            <person name="Antonio M."/>
            <person name="Oren A."/>
            <person name="Chaudhuri R.R."/>
            <person name="La Ragione R."/>
            <person name="Hildebrand F."/>
            <person name="Pallen M.J."/>
        </authorList>
    </citation>
    <scope>NUCLEOTIDE SEQUENCE</scope>
    <source>
        <strain evidence="2">5032</strain>
    </source>
</reference>
<name>A0A9D2HPB6_9BACT</name>
<evidence type="ECO:0000313" key="3">
    <source>
        <dbReference type="Proteomes" id="UP000823821"/>
    </source>
</evidence>
<dbReference type="EMBL" id="DWZD01000045">
    <property type="protein sequence ID" value="HJA79479.1"/>
    <property type="molecule type" value="Genomic_DNA"/>
</dbReference>
<protein>
    <recommendedName>
        <fullName evidence="1">ApeI dehydratase-like domain-containing protein</fullName>
    </recommendedName>
</protein>
<dbReference type="SUPFAM" id="SSF54637">
    <property type="entry name" value="Thioesterase/thiol ester dehydrase-isomerase"/>
    <property type="match status" value="1"/>
</dbReference>
<dbReference type="InterPro" id="IPR054545">
    <property type="entry name" value="ApeI-like"/>
</dbReference>
<dbReference type="Gene3D" id="3.10.129.10">
    <property type="entry name" value="Hotdog Thioesterase"/>
    <property type="match status" value="1"/>
</dbReference>
<sequence>MPPQPVDMRFAPAAFMREDHFPGAPCVPGSCLLEAVRRAAEQAFARPVLEVTQARFRRFVRPGQACRLYWKLPGPAAVMSGAAEAALPVRVSWQLREAADPSGGARLAEGELRLAAAGAKGAACV</sequence>
<reference evidence="2" key="2">
    <citation type="submission" date="2021-04" db="EMBL/GenBank/DDBJ databases">
        <authorList>
            <person name="Gilroy R."/>
        </authorList>
    </citation>
    <scope>NUCLEOTIDE SEQUENCE</scope>
    <source>
        <strain evidence="2">5032</strain>
    </source>
</reference>
<organism evidence="2 3">
    <name type="scientific">Candidatus Desulfovibrio intestinavium</name>
    <dbReference type="NCBI Taxonomy" id="2838534"/>
    <lineage>
        <taxon>Bacteria</taxon>
        <taxon>Pseudomonadati</taxon>
        <taxon>Thermodesulfobacteriota</taxon>
        <taxon>Desulfovibrionia</taxon>
        <taxon>Desulfovibrionales</taxon>
        <taxon>Desulfovibrionaceae</taxon>
        <taxon>Desulfovibrio</taxon>
    </lineage>
</organism>
<evidence type="ECO:0000313" key="2">
    <source>
        <dbReference type="EMBL" id="HJA79479.1"/>
    </source>
</evidence>
<dbReference type="Proteomes" id="UP000823821">
    <property type="component" value="Unassembled WGS sequence"/>
</dbReference>
<feature type="domain" description="ApeI dehydratase-like" evidence="1">
    <location>
        <begin position="7"/>
        <end position="71"/>
    </location>
</feature>
<dbReference type="InterPro" id="IPR029069">
    <property type="entry name" value="HotDog_dom_sf"/>
</dbReference>
<dbReference type="Pfam" id="PF22818">
    <property type="entry name" value="ApeI-like"/>
    <property type="match status" value="1"/>
</dbReference>
<dbReference type="AlphaFoldDB" id="A0A9D2HPB6"/>
<comment type="caution">
    <text evidence="2">The sequence shown here is derived from an EMBL/GenBank/DDBJ whole genome shotgun (WGS) entry which is preliminary data.</text>
</comment>